<protein>
    <submittedName>
        <fullName evidence="2">Uncharacterized protein</fullName>
    </submittedName>
</protein>
<sequence length="82" mass="9432">HLTLGTPAPLCKTPQYLKLLKIWRRPKIKVLIIIQGPTVNRVVGVIFMEYIVQLVITLENKHKLTTKDFYDKMSIIIAVCTI</sequence>
<name>A0A915HV94_ROMCU</name>
<evidence type="ECO:0000313" key="1">
    <source>
        <dbReference type="Proteomes" id="UP000887565"/>
    </source>
</evidence>
<keyword evidence="1" id="KW-1185">Reference proteome</keyword>
<dbReference type="WBParaSite" id="nRc.2.0.1.t05462-RA">
    <property type="protein sequence ID" value="nRc.2.0.1.t05462-RA"/>
    <property type="gene ID" value="nRc.2.0.1.g05462"/>
</dbReference>
<proteinExistence type="predicted"/>
<evidence type="ECO:0000313" key="2">
    <source>
        <dbReference type="WBParaSite" id="nRc.2.0.1.t05462-RA"/>
    </source>
</evidence>
<dbReference type="AlphaFoldDB" id="A0A915HV94"/>
<organism evidence="1 2">
    <name type="scientific">Romanomermis culicivorax</name>
    <name type="common">Nematode worm</name>
    <dbReference type="NCBI Taxonomy" id="13658"/>
    <lineage>
        <taxon>Eukaryota</taxon>
        <taxon>Metazoa</taxon>
        <taxon>Ecdysozoa</taxon>
        <taxon>Nematoda</taxon>
        <taxon>Enoplea</taxon>
        <taxon>Dorylaimia</taxon>
        <taxon>Mermithida</taxon>
        <taxon>Mermithoidea</taxon>
        <taxon>Mermithidae</taxon>
        <taxon>Romanomermis</taxon>
    </lineage>
</organism>
<dbReference type="Proteomes" id="UP000887565">
    <property type="component" value="Unplaced"/>
</dbReference>
<reference evidence="2" key="1">
    <citation type="submission" date="2022-11" db="UniProtKB">
        <authorList>
            <consortium name="WormBaseParasite"/>
        </authorList>
    </citation>
    <scope>IDENTIFICATION</scope>
</reference>
<accession>A0A915HV94</accession>